<keyword evidence="1" id="KW-0969">Cilium</keyword>
<gene>
    <name evidence="1" type="primary">flhF</name>
    <name evidence="1" type="ORF">P5627_15395</name>
</gene>
<reference evidence="1" key="1">
    <citation type="submission" date="2025-02" db="EMBL/GenBank/DDBJ databases">
        <title>Complete genome sequences of 52 Bacillus and Priestia strains isolated from West-African fermentations and 26 reference strains from the DSMZ collection.</title>
        <authorList>
            <person name="Wiedenbein E.S."/>
            <person name="Canoy T.S."/>
            <person name="Hui Y."/>
            <person name="Parkouda C."/>
            <person name="Dawende C."/>
            <person name="Ametefe E."/>
            <person name="Jespersen L."/>
            <person name="Nielsen D.S."/>
        </authorList>
    </citation>
    <scope>NUCLEOTIDE SEQUENCE</scope>
    <source>
        <strain evidence="1">PRO33</strain>
    </source>
</reference>
<keyword evidence="1" id="KW-0282">Flagellum</keyword>
<keyword evidence="1" id="KW-0966">Cell projection</keyword>
<dbReference type="EMBL" id="CP121752">
    <property type="protein sequence ID" value="XRL55536.1"/>
    <property type="molecule type" value="Genomic_DNA"/>
</dbReference>
<evidence type="ECO:0000313" key="2">
    <source>
        <dbReference type="Proteomes" id="UP001218488"/>
    </source>
</evidence>
<organism evidence="1 2">
    <name type="scientific">Bacillus safensis</name>
    <dbReference type="NCBI Taxonomy" id="561879"/>
    <lineage>
        <taxon>Bacteria</taxon>
        <taxon>Bacillati</taxon>
        <taxon>Bacillota</taxon>
        <taxon>Bacilli</taxon>
        <taxon>Bacillales</taxon>
        <taxon>Bacillaceae</taxon>
        <taxon>Bacillus</taxon>
    </lineage>
</organism>
<proteinExistence type="predicted"/>
<dbReference type="Proteomes" id="UP001218488">
    <property type="component" value="Chromosome"/>
</dbReference>
<accession>A0AC61ZXR1</accession>
<protein>
    <submittedName>
        <fullName evidence="1">Flagellar biosynthesis protein FlhF</fullName>
    </submittedName>
</protein>
<evidence type="ECO:0000313" key="1">
    <source>
        <dbReference type="EMBL" id="XRL55536.1"/>
    </source>
</evidence>
<sequence>MKMKKITANSMQEATIQIRQQLGKDAVILNSKTVVKRKLFGLKKQQMVEVIAVLDQDFEERAGKGLHPAPPLPVLPKKEQVQKQPEEPSFAPKAAKPAPSHAAQPLEYVRNERHAGILPDPLIAIDQKLKDQGLDDAIRDECLKGLLTKGAVKEDHIKKELEQMLTDMLPAQTSDEPMISSKYIVLFGSTGAGKTTTIAKLAAKTAIQQQKKIAFITTDTYRIAAIEQLKTYAELLNAPLEVCYSRGDFVKAQETFKEYDHIFIDTAGRNFKEEAYIKELTDIIPFDESIQSFLVMSATSKYQDMKAMVKRFEHVPIDQFIFTKVDETDTMGTIFQIIADSQIKLGFLTNGQNVPEDILEGSPLELTRMVLQS</sequence>
<name>A0AC61ZXR1_BACIA</name>